<dbReference type="Proteomes" id="UP000828390">
    <property type="component" value="Unassembled WGS sequence"/>
</dbReference>
<protein>
    <submittedName>
        <fullName evidence="1">Uncharacterized protein</fullName>
    </submittedName>
</protein>
<evidence type="ECO:0000313" key="1">
    <source>
        <dbReference type="EMBL" id="KAH3861158.1"/>
    </source>
</evidence>
<reference evidence="1" key="2">
    <citation type="submission" date="2020-11" db="EMBL/GenBank/DDBJ databases">
        <authorList>
            <person name="McCartney M.A."/>
            <person name="Auch B."/>
            <person name="Kono T."/>
            <person name="Mallez S."/>
            <person name="Becker A."/>
            <person name="Gohl D.M."/>
            <person name="Silverstein K.A.T."/>
            <person name="Koren S."/>
            <person name="Bechman K.B."/>
            <person name="Herman A."/>
            <person name="Abrahante J.E."/>
            <person name="Garbe J."/>
        </authorList>
    </citation>
    <scope>NUCLEOTIDE SEQUENCE</scope>
    <source>
        <strain evidence="1">Duluth1</strain>
        <tissue evidence="1">Whole animal</tissue>
    </source>
</reference>
<name>A0A9D4LMB5_DREPO</name>
<organism evidence="1 2">
    <name type="scientific">Dreissena polymorpha</name>
    <name type="common">Zebra mussel</name>
    <name type="synonym">Mytilus polymorpha</name>
    <dbReference type="NCBI Taxonomy" id="45954"/>
    <lineage>
        <taxon>Eukaryota</taxon>
        <taxon>Metazoa</taxon>
        <taxon>Spiralia</taxon>
        <taxon>Lophotrochozoa</taxon>
        <taxon>Mollusca</taxon>
        <taxon>Bivalvia</taxon>
        <taxon>Autobranchia</taxon>
        <taxon>Heteroconchia</taxon>
        <taxon>Euheterodonta</taxon>
        <taxon>Imparidentia</taxon>
        <taxon>Neoheterodontei</taxon>
        <taxon>Myida</taxon>
        <taxon>Dreissenoidea</taxon>
        <taxon>Dreissenidae</taxon>
        <taxon>Dreissena</taxon>
    </lineage>
</organism>
<proteinExistence type="predicted"/>
<reference evidence="1" key="1">
    <citation type="journal article" date="2019" name="bioRxiv">
        <title>The Genome of the Zebra Mussel, Dreissena polymorpha: A Resource for Invasive Species Research.</title>
        <authorList>
            <person name="McCartney M.A."/>
            <person name="Auch B."/>
            <person name="Kono T."/>
            <person name="Mallez S."/>
            <person name="Zhang Y."/>
            <person name="Obille A."/>
            <person name="Becker A."/>
            <person name="Abrahante J.E."/>
            <person name="Garbe J."/>
            <person name="Badalamenti J.P."/>
            <person name="Herman A."/>
            <person name="Mangelson H."/>
            <person name="Liachko I."/>
            <person name="Sullivan S."/>
            <person name="Sone E.D."/>
            <person name="Koren S."/>
            <person name="Silverstein K.A.T."/>
            <person name="Beckman K.B."/>
            <person name="Gohl D.M."/>
        </authorList>
    </citation>
    <scope>NUCLEOTIDE SEQUENCE</scope>
    <source>
        <strain evidence="1">Duluth1</strain>
        <tissue evidence="1">Whole animal</tissue>
    </source>
</reference>
<keyword evidence="2" id="KW-1185">Reference proteome</keyword>
<dbReference type="AlphaFoldDB" id="A0A9D4LMB5"/>
<dbReference type="EMBL" id="JAIWYP010000002">
    <property type="protein sequence ID" value="KAH3861158.1"/>
    <property type="molecule type" value="Genomic_DNA"/>
</dbReference>
<evidence type="ECO:0000313" key="2">
    <source>
        <dbReference type="Proteomes" id="UP000828390"/>
    </source>
</evidence>
<comment type="caution">
    <text evidence="1">The sequence shown here is derived from an EMBL/GenBank/DDBJ whole genome shotgun (WGS) entry which is preliminary data.</text>
</comment>
<accession>A0A9D4LMB5</accession>
<gene>
    <name evidence="1" type="ORF">DPMN_024086</name>
</gene>
<sequence>MKWDKSSIDSLGSWLVNGNWPWVVPGNSLHRTSLANAVSAVRTILVHAPQ</sequence>